<name>A0A383BC60_9ZZZZ</name>
<reference evidence="1" key="1">
    <citation type="submission" date="2018-05" db="EMBL/GenBank/DDBJ databases">
        <authorList>
            <person name="Lanie J.A."/>
            <person name="Ng W.-L."/>
            <person name="Kazmierczak K.M."/>
            <person name="Andrzejewski T.M."/>
            <person name="Davidsen T.M."/>
            <person name="Wayne K.J."/>
            <person name="Tettelin H."/>
            <person name="Glass J.I."/>
            <person name="Rusch D."/>
            <person name="Podicherti R."/>
            <person name="Tsui H.-C.T."/>
            <person name="Winkler M.E."/>
        </authorList>
    </citation>
    <scope>NUCLEOTIDE SEQUENCE</scope>
</reference>
<accession>A0A383BC60</accession>
<evidence type="ECO:0000313" key="1">
    <source>
        <dbReference type="EMBL" id="SVE17403.1"/>
    </source>
</evidence>
<gene>
    <name evidence="1" type="ORF">METZ01_LOCUS470257</name>
</gene>
<feature type="non-terminal residue" evidence="1">
    <location>
        <position position="246"/>
    </location>
</feature>
<proteinExistence type="predicted"/>
<protein>
    <submittedName>
        <fullName evidence="1">Uncharacterized protein</fullName>
    </submittedName>
</protein>
<dbReference type="AlphaFoldDB" id="A0A383BC60"/>
<feature type="non-terminal residue" evidence="1">
    <location>
        <position position="1"/>
    </location>
</feature>
<dbReference type="EMBL" id="UINC01199126">
    <property type="protein sequence ID" value="SVE17403.1"/>
    <property type="molecule type" value="Genomic_DNA"/>
</dbReference>
<sequence length="246" mass="26240">ELQTELSGNQSLGDKQRNVTVTIALSMAQDSAEQTFDIDLPVVSRPSFGAIAPVFLQPGDTVNLRVPVERNGFAESFTLEPVEYTQGALCSLPSEPIEDNNIRVLVAASEDASEGTQTQEIKTVVFGREVSVPLTLIVTKHPFTIEEMVYAAVLPGQQKKIDITFQRDSLESLSRTLTGGLQALTGLDLAPSKFNGAVVVTAENAPSGVSVEPAYLEEGALKCTLVVETTEETPPGVYSMPLSATA</sequence>
<organism evidence="1">
    <name type="scientific">marine metagenome</name>
    <dbReference type="NCBI Taxonomy" id="408172"/>
    <lineage>
        <taxon>unclassified sequences</taxon>
        <taxon>metagenomes</taxon>
        <taxon>ecological metagenomes</taxon>
    </lineage>
</organism>